<dbReference type="SUPFAM" id="SSF47598">
    <property type="entry name" value="Ribbon-helix-helix"/>
    <property type="match status" value="1"/>
</dbReference>
<proteinExistence type="predicted"/>
<name>A0A1T4NCB0_9BACT</name>
<accession>A0A1T4NCB0</accession>
<sequence>MNTAVKRATVYFDPAMHQALRHKSFETSRSLSDLVNEAVRQSLAEDADDLAAFAERVHEPLVSYETILKELKADGRL</sequence>
<dbReference type="STRING" id="115783.SAMN02745119_01569"/>
<dbReference type="RefSeq" id="WP_078789874.1">
    <property type="nucleotide sequence ID" value="NZ_FUWR01000007.1"/>
</dbReference>
<evidence type="ECO:0000313" key="1">
    <source>
        <dbReference type="EMBL" id="SJZ76879.1"/>
    </source>
</evidence>
<dbReference type="OrthoDB" id="5397821at2"/>
<protein>
    <recommendedName>
        <fullName evidence="3">CopG family transcriptional regulator</fullName>
    </recommendedName>
</protein>
<evidence type="ECO:0008006" key="3">
    <source>
        <dbReference type="Google" id="ProtNLM"/>
    </source>
</evidence>
<evidence type="ECO:0000313" key="2">
    <source>
        <dbReference type="Proteomes" id="UP000190102"/>
    </source>
</evidence>
<organism evidence="1 2">
    <name type="scientific">Trichlorobacter thiogenes</name>
    <dbReference type="NCBI Taxonomy" id="115783"/>
    <lineage>
        <taxon>Bacteria</taxon>
        <taxon>Pseudomonadati</taxon>
        <taxon>Thermodesulfobacteriota</taxon>
        <taxon>Desulfuromonadia</taxon>
        <taxon>Geobacterales</taxon>
        <taxon>Geobacteraceae</taxon>
        <taxon>Trichlorobacter</taxon>
    </lineage>
</organism>
<dbReference type="InterPro" id="IPR010985">
    <property type="entry name" value="Ribbon_hlx_hlx"/>
</dbReference>
<dbReference type="EMBL" id="FUWR01000007">
    <property type="protein sequence ID" value="SJZ76879.1"/>
    <property type="molecule type" value="Genomic_DNA"/>
</dbReference>
<keyword evidence="2" id="KW-1185">Reference proteome</keyword>
<dbReference type="GO" id="GO:0006355">
    <property type="term" value="P:regulation of DNA-templated transcription"/>
    <property type="evidence" value="ECO:0007669"/>
    <property type="project" value="InterPro"/>
</dbReference>
<dbReference type="Proteomes" id="UP000190102">
    <property type="component" value="Unassembled WGS sequence"/>
</dbReference>
<gene>
    <name evidence="1" type="ORF">SAMN02745119_01569</name>
</gene>
<dbReference type="AlphaFoldDB" id="A0A1T4NCB0"/>
<reference evidence="2" key="1">
    <citation type="submission" date="2017-02" db="EMBL/GenBank/DDBJ databases">
        <authorList>
            <person name="Varghese N."/>
            <person name="Submissions S."/>
        </authorList>
    </citation>
    <scope>NUCLEOTIDE SEQUENCE [LARGE SCALE GENOMIC DNA]</scope>
    <source>
        <strain evidence="2">ATCC BAA-34</strain>
    </source>
</reference>